<accession>A0A142BFB7</accession>
<evidence type="ECO:0000313" key="2">
    <source>
        <dbReference type="Proteomes" id="UP000071065"/>
    </source>
</evidence>
<dbReference type="AlphaFoldDB" id="A0A142BFB7"/>
<name>A0A142BFB7_9GAMM</name>
<evidence type="ECO:0000313" key="1">
    <source>
        <dbReference type="EMBL" id="AMO57443.1"/>
    </source>
</evidence>
<dbReference type="Proteomes" id="UP000071065">
    <property type="component" value="Chromosome"/>
</dbReference>
<dbReference type="PATRIC" id="fig|570277.3.peg.3714"/>
<proteinExistence type="predicted"/>
<sequence length="121" mass="13369">MLCGISCTVFDVIKNKYGTKIDSPEGIEKFTLESATLNDLSSDLVLKESLKEVGVFSGAANEAALYRQLYELYLSEISDQKLFPSSCFHENLDKKNMCDGHSDCLALAGFTHQIKTIVPIL</sequence>
<dbReference type="EMBL" id="CP013251">
    <property type="protein sequence ID" value="AMO57443.1"/>
    <property type="molecule type" value="Genomic_DNA"/>
</dbReference>
<dbReference type="KEGG" id="emp:EZMO1_3454"/>
<gene>
    <name evidence="1" type="ORF">EZMO1_3454</name>
</gene>
<reference evidence="1 2" key="1">
    <citation type="journal article" date="2016" name="Front. Microbiol.">
        <title>Genomic Insight into the Host-Endosymbiont Relationship of Endozoicomonas montiporae CL-33(T) with its Coral Host.</title>
        <authorList>
            <person name="Ding J.-Y."/>
            <person name="Shiu J.-H."/>
            <person name="Chen W.-M."/>
            <person name="Chiang Y.-R."/>
            <person name="Tang S.-L."/>
        </authorList>
    </citation>
    <scope>NUCLEOTIDE SEQUENCE [LARGE SCALE GENOMIC DNA]</scope>
    <source>
        <strain evidence="1 2">CL-33</strain>
    </source>
</reference>
<organism evidence="1 2">
    <name type="scientific">Endozoicomonas montiporae CL-33</name>
    <dbReference type="NCBI Taxonomy" id="570277"/>
    <lineage>
        <taxon>Bacteria</taxon>
        <taxon>Pseudomonadati</taxon>
        <taxon>Pseudomonadota</taxon>
        <taxon>Gammaproteobacteria</taxon>
        <taxon>Oceanospirillales</taxon>
        <taxon>Endozoicomonadaceae</taxon>
        <taxon>Endozoicomonas</taxon>
    </lineage>
</organism>
<protein>
    <submittedName>
        <fullName evidence="1">Uncharacterized protein</fullName>
    </submittedName>
</protein>